<organism evidence="7 8">
    <name type="scientific">Nocardioides acrostichi</name>
    <dbReference type="NCBI Taxonomy" id="2784339"/>
    <lineage>
        <taxon>Bacteria</taxon>
        <taxon>Bacillati</taxon>
        <taxon>Actinomycetota</taxon>
        <taxon>Actinomycetes</taxon>
        <taxon>Propionibacteriales</taxon>
        <taxon>Nocardioidaceae</taxon>
        <taxon>Nocardioides</taxon>
    </lineage>
</organism>
<comment type="caution">
    <text evidence="7">The sequence shown here is derived from an EMBL/GenBank/DDBJ whole genome shotgun (WGS) entry which is preliminary data.</text>
</comment>
<dbReference type="InterPro" id="IPR051677">
    <property type="entry name" value="AfsR-DnrI-RedD_regulator"/>
</dbReference>
<reference evidence="7" key="1">
    <citation type="submission" date="2020-11" db="EMBL/GenBank/DDBJ databases">
        <title>Nocardioides sp. CBS4Y-1, whole genome shotgun sequence.</title>
        <authorList>
            <person name="Tuo L."/>
        </authorList>
    </citation>
    <scope>NUCLEOTIDE SEQUENCE</scope>
    <source>
        <strain evidence="7">CBS4Y-1</strain>
    </source>
</reference>
<dbReference type="PANTHER" id="PTHR35807">
    <property type="entry name" value="TRANSCRIPTIONAL REGULATOR REDD-RELATED"/>
    <property type="match status" value="1"/>
</dbReference>
<dbReference type="InterPro" id="IPR036388">
    <property type="entry name" value="WH-like_DNA-bd_sf"/>
</dbReference>
<evidence type="ECO:0000259" key="6">
    <source>
        <dbReference type="PROSITE" id="PS51755"/>
    </source>
</evidence>
<evidence type="ECO:0000256" key="3">
    <source>
        <dbReference type="ARBA" id="ARBA00023125"/>
    </source>
</evidence>
<dbReference type="EMBL" id="JADIVZ010000002">
    <property type="protein sequence ID" value="MBF4161256.1"/>
    <property type="molecule type" value="Genomic_DNA"/>
</dbReference>
<keyword evidence="2" id="KW-0805">Transcription regulation</keyword>
<dbReference type="PANTHER" id="PTHR35807:SF1">
    <property type="entry name" value="TRANSCRIPTIONAL REGULATOR REDD"/>
    <property type="match status" value="1"/>
</dbReference>
<dbReference type="InterPro" id="IPR005158">
    <property type="entry name" value="BTAD"/>
</dbReference>
<dbReference type="Pfam" id="PF00486">
    <property type="entry name" value="Trans_reg_C"/>
    <property type="match status" value="1"/>
</dbReference>
<dbReference type="SUPFAM" id="SSF48452">
    <property type="entry name" value="TPR-like"/>
    <property type="match status" value="1"/>
</dbReference>
<keyword evidence="3 5" id="KW-0238">DNA-binding</keyword>
<dbReference type="SMART" id="SM01043">
    <property type="entry name" value="BTAD"/>
    <property type="match status" value="1"/>
</dbReference>
<dbReference type="SMART" id="SM00862">
    <property type="entry name" value="Trans_reg_C"/>
    <property type="match status" value="1"/>
</dbReference>
<dbReference type="PROSITE" id="PS51755">
    <property type="entry name" value="OMPR_PHOB"/>
    <property type="match status" value="1"/>
</dbReference>
<dbReference type="InterPro" id="IPR011990">
    <property type="entry name" value="TPR-like_helical_dom_sf"/>
</dbReference>
<dbReference type="GO" id="GO:0006355">
    <property type="term" value="P:regulation of DNA-templated transcription"/>
    <property type="evidence" value="ECO:0007669"/>
    <property type="project" value="InterPro"/>
</dbReference>
<comment type="similarity">
    <text evidence="1">Belongs to the AfsR/DnrI/RedD regulatory family.</text>
</comment>
<accession>A0A930Y6S4</accession>
<feature type="DNA-binding region" description="OmpR/PhoB-type" evidence="5">
    <location>
        <begin position="1"/>
        <end position="101"/>
    </location>
</feature>
<evidence type="ECO:0000256" key="4">
    <source>
        <dbReference type="ARBA" id="ARBA00023163"/>
    </source>
</evidence>
<proteinExistence type="inferred from homology"/>
<keyword evidence="4" id="KW-0804">Transcription</keyword>
<dbReference type="Gene3D" id="1.25.40.10">
    <property type="entry name" value="Tetratricopeptide repeat domain"/>
    <property type="match status" value="1"/>
</dbReference>
<evidence type="ECO:0000313" key="7">
    <source>
        <dbReference type="EMBL" id="MBF4161256.1"/>
    </source>
</evidence>
<dbReference type="SUPFAM" id="SSF46894">
    <property type="entry name" value="C-terminal effector domain of the bipartite response regulators"/>
    <property type="match status" value="1"/>
</dbReference>
<dbReference type="Gene3D" id="1.10.10.10">
    <property type="entry name" value="Winged helix-like DNA-binding domain superfamily/Winged helix DNA-binding domain"/>
    <property type="match status" value="1"/>
</dbReference>
<dbReference type="GO" id="GO:0003677">
    <property type="term" value="F:DNA binding"/>
    <property type="evidence" value="ECO:0007669"/>
    <property type="project" value="UniProtKB-UniRule"/>
</dbReference>
<name>A0A930Y6S4_9ACTN</name>
<dbReference type="AlphaFoldDB" id="A0A930Y6S4"/>
<feature type="domain" description="OmpR/PhoB-type" evidence="6">
    <location>
        <begin position="1"/>
        <end position="101"/>
    </location>
</feature>
<keyword evidence="8" id="KW-1185">Reference proteome</keyword>
<gene>
    <name evidence="7" type="ORF">ISG29_06095</name>
</gene>
<evidence type="ECO:0000256" key="5">
    <source>
        <dbReference type="PROSITE-ProRule" id="PRU01091"/>
    </source>
</evidence>
<evidence type="ECO:0000313" key="8">
    <source>
        <dbReference type="Proteomes" id="UP000656804"/>
    </source>
</evidence>
<dbReference type="GO" id="GO:0000160">
    <property type="term" value="P:phosphorelay signal transduction system"/>
    <property type="evidence" value="ECO:0007669"/>
    <property type="project" value="InterPro"/>
</dbReference>
<dbReference type="InterPro" id="IPR001867">
    <property type="entry name" value="OmpR/PhoB-type_DNA-bd"/>
</dbReference>
<protein>
    <submittedName>
        <fullName evidence="7">Winged helix-turn-helix domain-containing protein</fullName>
    </submittedName>
</protein>
<evidence type="ECO:0000256" key="2">
    <source>
        <dbReference type="ARBA" id="ARBA00023015"/>
    </source>
</evidence>
<dbReference type="Proteomes" id="UP000656804">
    <property type="component" value="Unassembled WGS sequence"/>
</dbReference>
<dbReference type="InterPro" id="IPR016032">
    <property type="entry name" value="Sig_transdc_resp-reg_C-effctor"/>
</dbReference>
<sequence length="1108" mass="117544">MPDAVTGDVRVRLLGPLRVECAGEDVPLTPTEEVLLRALASVYPEPMSLVGLERRLWPDGPPSSARASLHNHLSRLRRKLGDPTVVRTSHGYRLVGVGLDARELDDALTRADAAVCAGDHARALRLAEQGLRLAPTLDAADLDAFGQGPEQGLLRASQDAAQSLLELRAEALLGSGQHRTAASLLRELTRAQPLREHRWTLLIEALIASGRRADALATWSEARQVVVDQLGLEPGPSLSQAVSRLWDDPESDEPPDHAELRLVRTRARLAALLADSWTLVRAARELLDRDGVAVLTGGEWHGVEVATSAIAASRSSSTVTARCDRTPPAPLQPLVDILRRLDDKGGHTLPPELAWEVAQVLTPTRRPGYGASQLGAVRDPTQRLLRLVGDLAERTGTRLVVVHDVHLAGPTTAAALARLGAEGRVSVLLTVCDADSLARSVRDVAGPDGVLAVPPLTTGELERIGPALIAIPEGREHALARWLMEQTGGLVGQLLALAASVDAQSRSAAPPTLDQIRVLAERSSGVVARRLQEQLESLSPAARRAVEVAVVAGGALAPVVLPGLADDHGRRAASVASFLTADGAPTSRMVVDTVDRDLADAQRTELHLAVAETAERCGAAWAQIAPHRLASYDLDPRAALAAVSEAGDEACQLGTYPEACAWFDDALALLGEEAPPWTVLDLRQRREEASRLAGTPGHEQTLLELAELIQGPAPDPDDPASATVRRRAALSVARLGGTSEVGALDRRAVDLTDQALAAEPDPHERAVLAAATSLLHSMTGDVERCRGLFEAADRLTTDLDAADPVRGRPRRAVLPYAYLSLGRPDDLERRVAHGTELRDAGTSADDPEAEYEGWHLLASCALQSGDGELLRSACERLDLLAGVVGDAGRRWQAEYVRAATHAVDGDLAAAERHAEAALAAASGVAPSRAMAAYGGQLLELRRLDGRLSELVPMLEQAVLDQPTTAAWRAAAAHARAVSGDGHDPGAARAHLDALLAPAEPLTRDFLWLAGWTYAGRAVRILLGEDLADDRLLAHAVRCREALAPWAAVGVWQGTCTYGPAGTVLAALDLVLGDREAAQAHARAAVEWSQRIGSPVYAAEAHALLEDGR</sequence>
<dbReference type="Pfam" id="PF03704">
    <property type="entry name" value="BTAD"/>
    <property type="match status" value="1"/>
</dbReference>
<dbReference type="RefSeq" id="WP_194502498.1">
    <property type="nucleotide sequence ID" value="NZ_JADIVZ010000002.1"/>
</dbReference>
<evidence type="ECO:0000256" key="1">
    <source>
        <dbReference type="ARBA" id="ARBA00005820"/>
    </source>
</evidence>